<dbReference type="InterPro" id="IPR032710">
    <property type="entry name" value="NTF2-like_dom_sf"/>
</dbReference>
<evidence type="ECO:0000313" key="1">
    <source>
        <dbReference type="EMBL" id="KAK3938607.1"/>
    </source>
</evidence>
<keyword evidence="2" id="KW-1185">Reference proteome</keyword>
<evidence type="ECO:0000313" key="2">
    <source>
        <dbReference type="Proteomes" id="UP001303473"/>
    </source>
</evidence>
<dbReference type="Gene3D" id="3.10.450.50">
    <property type="match status" value="1"/>
</dbReference>
<accession>A0AAN6N762</accession>
<dbReference type="SUPFAM" id="SSF54427">
    <property type="entry name" value="NTF2-like"/>
    <property type="match status" value="1"/>
</dbReference>
<sequence>MGDTKHPTPTFRDTTSLLRYLYTDLTRISQVSSEDIVLHPADRAIRPREPLRGIVAAQAHEEALIAATGGTLVMDVQSISANNNFGAVLGILRSKRKRVTAEGRLLEEENLAIPFCGVWRFVNGKAVEHWENATDPAELGRWLGPKL</sequence>
<dbReference type="EMBL" id="MU853826">
    <property type="protein sequence ID" value="KAK3938607.1"/>
    <property type="molecule type" value="Genomic_DNA"/>
</dbReference>
<dbReference type="AlphaFoldDB" id="A0AAN6N762"/>
<reference evidence="2" key="1">
    <citation type="journal article" date="2023" name="Mol. Phylogenet. Evol.">
        <title>Genome-scale phylogeny and comparative genomics of the fungal order Sordariales.</title>
        <authorList>
            <person name="Hensen N."/>
            <person name="Bonometti L."/>
            <person name="Westerberg I."/>
            <person name="Brannstrom I.O."/>
            <person name="Guillou S."/>
            <person name="Cros-Aarteil S."/>
            <person name="Calhoun S."/>
            <person name="Haridas S."/>
            <person name="Kuo A."/>
            <person name="Mondo S."/>
            <person name="Pangilinan J."/>
            <person name="Riley R."/>
            <person name="LaButti K."/>
            <person name="Andreopoulos B."/>
            <person name="Lipzen A."/>
            <person name="Chen C."/>
            <person name="Yan M."/>
            <person name="Daum C."/>
            <person name="Ng V."/>
            <person name="Clum A."/>
            <person name="Steindorff A."/>
            <person name="Ohm R.A."/>
            <person name="Martin F."/>
            <person name="Silar P."/>
            <person name="Natvig D.O."/>
            <person name="Lalanne C."/>
            <person name="Gautier V."/>
            <person name="Ament-Velasquez S.L."/>
            <person name="Kruys A."/>
            <person name="Hutchinson M.I."/>
            <person name="Powell A.J."/>
            <person name="Barry K."/>
            <person name="Miller A.N."/>
            <person name="Grigoriev I.V."/>
            <person name="Debuchy R."/>
            <person name="Gladieux P."/>
            <person name="Hiltunen Thoren M."/>
            <person name="Johannesson H."/>
        </authorList>
    </citation>
    <scope>NUCLEOTIDE SEQUENCE [LARGE SCALE GENOMIC DNA]</scope>
    <source>
        <strain evidence="2">CBS 340.73</strain>
    </source>
</reference>
<comment type="caution">
    <text evidence="1">The sequence shown here is derived from an EMBL/GenBank/DDBJ whole genome shotgun (WGS) entry which is preliminary data.</text>
</comment>
<organism evidence="1 2">
    <name type="scientific">Diplogelasinospora grovesii</name>
    <dbReference type="NCBI Taxonomy" id="303347"/>
    <lineage>
        <taxon>Eukaryota</taxon>
        <taxon>Fungi</taxon>
        <taxon>Dikarya</taxon>
        <taxon>Ascomycota</taxon>
        <taxon>Pezizomycotina</taxon>
        <taxon>Sordariomycetes</taxon>
        <taxon>Sordariomycetidae</taxon>
        <taxon>Sordariales</taxon>
        <taxon>Diplogelasinosporaceae</taxon>
        <taxon>Diplogelasinospora</taxon>
    </lineage>
</organism>
<dbReference type="Proteomes" id="UP001303473">
    <property type="component" value="Unassembled WGS sequence"/>
</dbReference>
<gene>
    <name evidence="1" type="ORF">QBC46DRAFT_343414</name>
</gene>
<name>A0AAN6N762_9PEZI</name>
<protein>
    <submittedName>
        <fullName evidence="1">Nuclear transport factor 2 family protein</fullName>
    </submittedName>
</protein>
<proteinExistence type="predicted"/>